<dbReference type="RefSeq" id="WP_009258522.1">
    <property type="nucleotide sequence ID" value="NZ_BAABZG010000001.1"/>
</dbReference>
<dbReference type="AlphaFoldDB" id="A0AAW6C7J8"/>
<evidence type="ECO:0000256" key="1">
    <source>
        <dbReference type="SAM" id="MobiDB-lite"/>
    </source>
</evidence>
<dbReference type="InterPro" id="IPR055635">
    <property type="entry name" value="DUF7211"/>
</dbReference>
<name>A0AAW6C7J8_FLAPL</name>
<organism evidence="2 3">
    <name type="scientific">Flavonifractor plautii</name>
    <name type="common">Fusobacterium plautii</name>
    <dbReference type="NCBI Taxonomy" id="292800"/>
    <lineage>
        <taxon>Bacteria</taxon>
        <taxon>Bacillati</taxon>
        <taxon>Bacillota</taxon>
        <taxon>Clostridia</taxon>
        <taxon>Eubacteriales</taxon>
        <taxon>Oscillospiraceae</taxon>
        <taxon>Flavonifractor</taxon>
    </lineage>
</organism>
<protein>
    <recommendedName>
        <fullName evidence="4">Transmembrane protein</fullName>
    </recommendedName>
</protein>
<comment type="caution">
    <text evidence="2">The sequence shown here is derived from an EMBL/GenBank/DDBJ whole genome shotgun (WGS) entry which is preliminary data.</text>
</comment>
<evidence type="ECO:0000313" key="3">
    <source>
        <dbReference type="Proteomes" id="UP001211006"/>
    </source>
</evidence>
<gene>
    <name evidence="2" type="ORF">PND83_23475</name>
</gene>
<proteinExistence type="predicted"/>
<evidence type="ECO:0008006" key="4">
    <source>
        <dbReference type="Google" id="ProtNLM"/>
    </source>
</evidence>
<feature type="compositionally biased region" description="Basic and acidic residues" evidence="1">
    <location>
        <begin position="35"/>
        <end position="44"/>
    </location>
</feature>
<evidence type="ECO:0000313" key="2">
    <source>
        <dbReference type="EMBL" id="MDB7908947.1"/>
    </source>
</evidence>
<reference evidence="2" key="1">
    <citation type="submission" date="2023-01" db="EMBL/GenBank/DDBJ databases">
        <title>Human gut microbiome strain richness.</title>
        <authorList>
            <person name="Chen-Liaw A."/>
        </authorList>
    </citation>
    <scope>NUCLEOTIDE SEQUENCE</scope>
    <source>
        <strain evidence="2">2225st1_A6_2225SCRN_200828</strain>
    </source>
</reference>
<dbReference type="Pfam" id="PF23847">
    <property type="entry name" value="DUF7211"/>
    <property type="match status" value="1"/>
</dbReference>
<dbReference type="Proteomes" id="UP001211006">
    <property type="component" value="Unassembled WGS sequence"/>
</dbReference>
<dbReference type="EMBL" id="JAQLWO010000055">
    <property type="protein sequence ID" value="MDB7908947.1"/>
    <property type="molecule type" value="Genomic_DNA"/>
</dbReference>
<accession>A0AAW6C7J8</accession>
<sequence>MSDILQHYGIRGMKWGVRRFQQKDGSLTPQGRKRYGGEDRTERKKLPAAGKAAVGAAAAAGIVLTAYLVKRHGAKKAAELAAKAEQGKRAVGQLQKSASVFSTSVSQLRTPGPSPGGGVQQAVKTVASATKQASAAKPPPAYDFAALMKQNDELLKKMYADLLS</sequence>
<feature type="region of interest" description="Disordered" evidence="1">
    <location>
        <begin position="24"/>
        <end position="44"/>
    </location>
</feature>